<dbReference type="Proteomes" id="UP001501057">
    <property type="component" value="Unassembled WGS sequence"/>
</dbReference>
<evidence type="ECO:0000259" key="2">
    <source>
        <dbReference type="Pfam" id="PF00534"/>
    </source>
</evidence>
<comment type="caution">
    <text evidence="3">The sequence shown here is derived from an EMBL/GenBank/DDBJ whole genome shotgun (WGS) entry which is preliminary data.</text>
</comment>
<evidence type="ECO:0000313" key="3">
    <source>
        <dbReference type="EMBL" id="GAA1747434.1"/>
    </source>
</evidence>
<dbReference type="InterPro" id="IPR001296">
    <property type="entry name" value="Glyco_trans_1"/>
</dbReference>
<dbReference type="SUPFAM" id="SSF53756">
    <property type="entry name" value="UDP-Glycosyltransferase/glycogen phosphorylase"/>
    <property type="match status" value="1"/>
</dbReference>
<dbReference type="Pfam" id="PF00534">
    <property type="entry name" value="Glycos_transf_1"/>
    <property type="match status" value="1"/>
</dbReference>
<feature type="domain" description="Glycosyl transferase family 1" evidence="2">
    <location>
        <begin position="177"/>
        <end position="297"/>
    </location>
</feature>
<evidence type="ECO:0000256" key="1">
    <source>
        <dbReference type="ARBA" id="ARBA00022679"/>
    </source>
</evidence>
<keyword evidence="4" id="KW-1185">Reference proteome</keyword>
<proteinExistence type="predicted"/>
<sequence>MSSHRRVVRVLGPLPPPVHGASAVTDRMVGALRERQEIDVVTVDIGDGAGLPRRLLALLGGLLRFVPRLVLRRRDAVYLGGAGGELLWYQAMVVLLARLAGHRTVFHHHNSSYLTRHLRAMAAIVRFGGPGLEHVVLSPDMGRRLQARYAGARTVHVCSNAGLMTEAAPTGRAPVAAEGPVVLGHLSNLTREKGVHTAIDTLRRLLDAGVDARLVLAGPCVGDDVEALVTAAVAELGGRLEWLGRLDAPQVEAFYRSIDLFVFPSTYVNEAEPLVVLDALRHGVPAVAHPVGCLGDVLPVDHVVPVDADLAQVVLDLVRGGGLEPSASAAARFDERRTAAITARRELVDRLAG</sequence>
<dbReference type="RefSeq" id="WP_344202955.1">
    <property type="nucleotide sequence ID" value="NZ_BAAAME010000005.1"/>
</dbReference>
<gene>
    <name evidence="3" type="ORF">GCM10009710_29380</name>
</gene>
<accession>A0ABP4W523</accession>
<dbReference type="PANTHER" id="PTHR45947:SF3">
    <property type="entry name" value="SULFOQUINOVOSYL TRANSFERASE SQD2"/>
    <property type="match status" value="1"/>
</dbReference>
<name>A0ABP4W523_9ACTN</name>
<protein>
    <submittedName>
        <fullName evidence="3">Glycosyltransferase family 4 protein</fullName>
    </submittedName>
</protein>
<evidence type="ECO:0000313" key="4">
    <source>
        <dbReference type="Proteomes" id="UP001501057"/>
    </source>
</evidence>
<reference evidence="4" key="1">
    <citation type="journal article" date="2019" name="Int. J. Syst. Evol. Microbiol.">
        <title>The Global Catalogue of Microorganisms (GCM) 10K type strain sequencing project: providing services to taxonomists for standard genome sequencing and annotation.</title>
        <authorList>
            <consortium name="The Broad Institute Genomics Platform"/>
            <consortium name="The Broad Institute Genome Sequencing Center for Infectious Disease"/>
            <person name="Wu L."/>
            <person name="Ma J."/>
        </authorList>
    </citation>
    <scope>NUCLEOTIDE SEQUENCE [LARGE SCALE GENOMIC DNA]</scope>
    <source>
        <strain evidence="4">JCM 13518</strain>
    </source>
</reference>
<dbReference type="PANTHER" id="PTHR45947">
    <property type="entry name" value="SULFOQUINOVOSYL TRANSFERASE SQD2"/>
    <property type="match status" value="1"/>
</dbReference>
<organism evidence="3 4">
    <name type="scientific">Aeromicrobium alkaliterrae</name>
    <dbReference type="NCBI Taxonomy" id="302168"/>
    <lineage>
        <taxon>Bacteria</taxon>
        <taxon>Bacillati</taxon>
        <taxon>Actinomycetota</taxon>
        <taxon>Actinomycetes</taxon>
        <taxon>Propionibacteriales</taxon>
        <taxon>Nocardioidaceae</taxon>
        <taxon>Aeromicrobium</taxon>
    </lineage>
</organism>
<dbReference type="Gene3D" id="3.40.50.2000">
    <property type="entry name" value="Glycogen Phosphorylase B"/>
    <property type="match status" value="2"/>
</dbReference>
<dbReference type="InterPro" id="IPR050194">
    <property type="entry name" value="Glycosyltransferase_grp1"/>
</dbReference>
<dbReference type="EMBL" id="BAAAME010000005">
    <property type="protein sequence ID" value="GAA1747434.1"/>
    <property type="molecule type" value="Genomic_DNA"/>
</dbReference>
<keyword evidence="1" id="KW-0808">Transferase</keyword>
<dbReference type="CDD" id="cd03801">
    <property type="entry name" value="GT4_PimA-like"/>
    <property type="match status" value="1"/>
</dbReference>